<feature type="compositionally biased region" description="Basic and acidic residues" evidence="1">
    <location>
        <begin position="89"/>
        <end position="99"/>
    </location>
</feature>
<feature type="compositionally biased region" description="Basic residues" evidence="1">
    <location>
        <begin position="100"/>
        <end position="110"/>
    </location>
</feature>
<dbReference type="EMBL" id="UINC01002042">
    <property type="protein sequence ID" value="SUZ92226.1"/>
    <property type="molecule type" value="Genomic_DNA"/>
</dbReference>
<proteinExistence type="predicted"/>
<feature type="compositionally biased region" description="Acidic residues" evidence="1">
    <location>
        <begin position="75"/>
        <end position="88"/>
    </location>
</feature>
<protein>
    <submittedName>
        <fullName evidence="2">Uncharacterized protein</fullName>
    </submittedName>
</protein>
<accession>A0A381RK73</accession>
<evidence type="ECO:0000313" key="2">
    <source>
        <dbReference type="EMBL" id="SUZ92226.1"/>
    </source>
</evidence>
<dbReference type="AlphaFoldDB" id="A0A381RK73"/>
<sequence>MLTIVASDRITFRFPIDKQFRADWDDFLRRARDADSTPSQTLQQLVIEYLNQQKHEEEVDDDDEMDRQMVKEYLDQQEDEDEADDEETDRQTPPESEKRKPARKVRKVHRKPPEPVSEPELEEGALAQANTPKFRMLALMRSLDDGEGVDPDMLLSKAEQLGIPRPQLEMQKLVRRGILYLHEGLYRTTS</sequence>
<reference evidence="2" key="1">
    <citation type="submission" date="2018-05" db="EMBL/GenBank/DDBJ databases">
        <authorList>
            <person name="Lanie J.A."/>
            <person name="Ng W.-L."/>
            <person name="Kazmierczak K.M."/>
            <person name="Andrzejewski T.M."/>
            <person name="Davidsen T.M."/>
            <person name="Wayne K.J."/>
            <person name="Tettelin H."/>
            <person name="Glass J.I."/>
            <person name="Rusch D."/>
            <person name="Podicherti R."/>
            <person name="Tsui H.-C.T."/>
            <person name="Winkler M.E."/>
        </authorList>
    </citation>
    <scope>NUCLEOTIDE SEQUENCE</scope>
</reference>
<gene>
    <name evidence="2" type="ORF">METZ01_LOCUS45080</name>
</gene>
<name>A0A381RK73_9ZZZZ</name>
<evidence type="ECO:0000256" key="1">
    <source>
        <dbReference type="SAM" id="MobiDB-lite"/>
    </source>
</evidence>
<feature type="region of interest" description="Disordered" evidence="1">
    <location>
        <begin position="48"/>
        <end position="128"/>
    </location>
</feature>
<organism evidence="2">
    <name type="scientific">marine metagenome</name>
    <dbReference type="NCBI Taxonomy" id="408172"/>
    <lineage>
        <taxon>unclassified sequences</taxon>
        <taxon>metagenomes</taxon>
        <taxon>ecological metagenomes</taxon>
    </lineage>
</organism>